<evidence type="ECO:0000313" key="2">
    <source>
        <dbReference type="EMBL" id="JAB92790.1"/>
    </source>
</evidence>
<name>W8AV72_CERCA</name>
<reference evidence="2" key="1">
    <citation type="submission" date="2013-07" db="EMBL/GenBank/DDBJ databases">
        <authorList>
            <person name="Geib S."/>
        </authorList>
    </citation>
    <scope>NUCLEOTIDE SEQUENCE</scope>
</reference>
<reference evidence="2" key="2">
    <citation type="journal article" date="2014" name="BMC Genomics">
        <title>A genomic perspective to assessing quality of mass-reared SIT flies used in Mediterranean fruit fly (Ceratitis capitata) eradication in California.</title>
        <authorList>
            <person name="Calla B."/>
            <person name="Hall B."/>
            <person name="Hou S."/>
            <person name="Geib S.M."/>
        </authorList>
    </citation>
    <scope>NUCLEOTIDE SEQUENCE</scope>
</reference>
<proteinExistence type="evidence at transcript level"/>
<sequence length="315" mass="36177">MGTTWPLHIYCNTNITALENQQLKSQHKHFQQQQQQLMKNVSCDTLPAHQRLAALLTSGNNLQTSRQLQLTTEQQAQTQTQPQSQPQSQPHTFRHNVCQTRSSLLNLTQNDCLTVQRKRFISRQTISYYKYKYNNKARQIFQHCKRILPTKSTARFLPPHRHGNKQRLRSGQVQANRHHWCGQIRNVVSKKQMMSSVSTTVWIVDVGEEVKVKVLYWKSYINNANNSNNKKSNKGDGIRRAVVRCCRVKASLQACQVQRYLMSTATASGSSRKSADKNKYVMTLLTLMSALPRAQAKCLQRFAINSGLNQLLPRV</sequence>
<feature type="non-terminal residue" evidence="2">
    <location>
        <position position="315"/>
    </location>
</feature>
<dbReference type="AlphaFoldDB" id="W8AV72"/>
<protein>
    <submittedName>
        <fullName evidence="2">Uncharacterized protein</fullName>
    </submittedName>
</protein>
<feature type="region of interest" description="Disordered" evidence="1">
    <location>
        <begin position="72"/>
        <end position="92"/>
    </location>
</feature>
<dbReference type="EMBL" id="GAMC01013764">
    <property type="protein sequence ID" value="JAB92791.1"/>
    <property type="molecule type" value="mRNA"/>
</dbReference>
<accession>W8AV72</accession>
<dbReference type="EMBL" id="GAMC01013766">
    <property type="protein sequence ID" value="JAB92789.1"/>
    <property type="molecule type" value="mRNA"/>
</dbReference>
<feature type="compositionally biased region" description="Low complexity" evidence="1">
    <location>
        <begin position="72"/>
        <end position="89"/>
    </location>
</feature>
<dbReference type="EMBL" id="GAMC01013765">
    <property type="protein sequence ID" value="JAB92790.1"/>
    <property type="molecule type" value="mRNA"/>
</dbReference>
<evidence type="ECO:0000256" key="1">
    <source>
        <dbReference type="SAM" id="MobiDB-lite"/>
    </source>
</evidence>
<organism evidence="2">
    <name type="scientific">Ceratitis capitata</name>
    <name type="common">Mediterranean fruit fly</name>
    <name type="synonym">Tephritis capitata</name>
    <dbReference type="NCBI Taxonomy" id="7213"/>
    <lineage>
        <taxon>Eukaryota</taxon>
        <taxon>Metazoa</taxon>
        <taxon>Ecdysozoa</taxon>
        <taxon>Arthropoda</taxon>
        <taxon>Hexapoda</taxon>
        <taxon>Insecta</taxon>
        <taxon>Pterygota</taxon>
        <taxon>Neoptera</taxon>
        <taxon>Endopterygota</taxon>
        <taxon>Diptera</taxon>
        <taxon>Brachycera</taxon>
        <taxon>Muscomorpha</taxon>
        <taxon>Tephritoidea</taxon>
        <taxon>Tephritidae</taxon>
        <taxon>Ceratitis</taxon>
        <taxon>Ceratitis</taxon>
    </lineage>
</organism>